<evidence type="ECO:0000256" key="2">
    <source>
        <dbReference type="ARBA" id="ARBA00006370"/>
    </source>
</evidence>
<evidence type="ECO:0000256" key="4">
    <source>
        <dbReference type="ARBA" id="ARBA00022448"/>
    </source>
</evidence>
<dbReference type="OrthoDB" id="6409159at2759"/>
<evidence type="ECO:0000313" key="9">
    <source>
        <dbReference type="EMBL" id="EKX33931.1"/>
    </source>
</evidence>
<dbReference type="EMBL" id="JH993124">
    <property type="protein sequence ID" value="EKX33931.1"/>
    <property type="molecule type" value="Genomic_DNA"/>
</dbReference>
<dbReference type="SUPFAM" id="SSF81296">
    <property type="entry name" value="E set domains"/>
    <property type="match status" value="1"/>
</dbReference>
<reference evidence="9 11" key="1">
    <citation type="journal article" date="2012" name="Nature">
        <title>Algal genomes reveal evolutionary mosaicism and the fate of nucleomorphs.</title>
        <authorList>
            <consortium name="DOE Joint Genome Institute"/>
            <person name="Curtis B.A."/>
            <person name="Tanifuji G."/>
            <person name="Burki F."/>
            <person name="Gruber A."/>
            <person name="Irimia M."/>
            <person name="Maruyama S."/>
            <person name="Arias M.C."/>
            <person name="Ball S.G."/>
            <person name="Gile G.H."/>
            <person name="Hirakawa Y."/>
            <person name="Hopkins J.F."/>
            <person name="Kuo A."/>
            <person name="Rensing S.A."/>
            <person name="Schmutz J."/>
            <person name="Symeonidi A."/>
            <person name="Elias M."/>
            <person name="Eveleigh R.J."/>
            <person name="Herman E.K."/>
            <person name="Klute M.J."/>
            <person name="Nakayama T."/>
            <person name="Obornik M."/>
            <person name="Reyes-Prieto A."/>
            <person name="Armbrust E.V."/>
            <person name="Aves S.J."/>
            <person name="Beiko R.G."/>
            <person name="Coutinho P."/>
            <person name="Dacks J.B."/>
            <person name="Durnford D.G."/>
            <person name="Fast N.M."/>
            <person name="Green B.R."/>
            <person name="Grisdale C.J."/>
            <person name="Hempel F."/>
            <person name="Henrissat B."/>
            <person name="Hoppner M.P."/>
            <person name="Ishida K."/>
            <person name="Kim E."/>
            <person name="Koreny L."/>
            <person name="Kroth P.G."/>
            <person name="Liu Y."/>
            <person name="Malik S.B."/>
            <person name="Maier U.G."/>
            <person name="McRose D."/>
            <person name="Mock T."/>
            <person name="Neilson J.A."/>
            <person name="Onodera N.T."/>
            <person name="Poole A.M."/>
            <person name="Pritham E.J."/>
            <person name="Richards T.A."/>
            <person name="Rocap G."/>
            <person name="Roy S.W."/>
            <person name="Sarai C."/>
            <person name="Schaack S."/>
            <person name="Shirato S."/>
            <person name="Slamovits C.H."/>
            <person name="Spencer D.F."/>
            <person name="Suzuki S."/>
            <person name="Worden A.Z."/>
            <person name="Zauner S."/>
            <person name="Barry K."/>
            <person name="Bell C."/>
            <person name="Bharti A.K."/>
            <person name="Crow J.A."/>
            <person name="Grimwood J."/>
            <person name="Kramer R."/>
            <person name="Lindquist E."/>
            <person name="Lucas S."/>
            <person name="Salamov A."/>
            <person name="McFadden G.I."/>
            <person name="Lane C.E."/>
            <person name="Keeling P.J."/>
            <person name="Gray M.W."/>
            <person name="Grigoriev I.V."/>
            <person name="Archibald J.M."/>
        </authorList>
    </citation>
    <scope>NUCLEOTIDE SEQUENCE</scope>
    <source>
        <strain evidence="9 11">CCMP2712</strain>
    </source>
</reference>
<dbReference type="SMART" id="SM00737">
    <property type="entry name" value="ML"/>
    <property type="match status" value="1"/>
</dbReference>
<evidence type="ECO:0000313" key="10">
    <source>
        <dbReference type="EnsemblProtists" id="EKX33931"/>
    </source>
</evidence>
<dbReference type="InterPro" id="IPR039670">
    <property type="entry name" value="NPC2-like"/>
</dbReference>
<dbReference type="Pfam" id="PF02221">
    <property type="entry name" value="E1_DerP2_DerF2"/>
    <property type="match status" value="1"/>
</dbReference>
<dbReference type="InterPro" id="IPR003172">
    <property type="entry name" value="ML_dom"/>
</dbReference>
<dbReference type="GO" id="GO:0015918">
    <property type="term" value="P:sterol transport"/>
    <property type="evidence" value="ECO:0007669"/>
    <property type="project" value="InterPro"/>
</dbReference>
<dbReference type="KEGG" id="gtt:GUITHDRAFT_155891"/>
<feature type="chain" id="PRO_5008769875" description="MD-2-related lipid-recognition domain-containing protein" evidence="7">
    <location>
        <begin position="18"/>
        <end position="153"/>
    </location>
</feature>
<evidence type="ECO:0000256" key="5">
    <source>
        <dbReference type="ARBA" id="ARBA00022729"/>
    </source>
</evidence>
<keyword evidence="4" id="KW-0813">Transport</keyword>
<comment type="subunit">
    <text evidence="3">Monomer.</text>
</comment>
<evidence type="ECO:0000256" key="1">
    <source>
        <dbReference type="ARBA" id="ARBA00002053"/>
    </source>
</evidence>
<dbReference type="OMA" id="NHELSCI"/>
<dbReference type="GO" id="GO:0032934">
    <property type="term" value="F:sterol binding"/>
    <property type="evidence" value="ECO:0007669"/>
    <property type="project" value="InterPro"/>
</dbReference>
<reference evidence="10" key="3">
    <citation type="submission" date="2015-06" db="UniProtKB">
        <authorList>
            <consortium name="EnsemblProtists"/>
        </authorList>
    </citation>
    <scope>IDENTIFICATION</scope>
</reference>
<evidence type="ECO:0000256" key="6">
    <source>
        <dbReference type="ARBA" id="ARBA00023055"/>
    </source>
</evidence>
<keyword evidence="11" id="KW-1185">Reference proteome</keyword>
<evidence type="ECO:0000256" key="3">
    <source>
        <dbReference type="ARBA" id="ARBA00011245"/>
    </source>
</evidence>
<dbReference type="AlphaFoldDB" id="L1ICF7"/>
<evidence type="ECO:0000313" key="11">
    <source>
        <dbReference type="Proteomes" id="UP000011087"/>
    </source>
</evidence>
<dbReference type="STRING" id="905079.L1ICF7"/>
<dbReference type="PaxDb" id="55529-EKX33931"/>
<comment type="function">
    <text evidence="1">Catalyzes the intermembrane transfer of phosphatidylglycerol and phosphatidylinositol.</text>
</comment>
<evidence type="ECO:0000259" key="8">
    <source>
        <dbReference type="SMART" id="SM00737"/>
    </source>
</evidence>
<dbReference type="Proteomes" id="UP000011087">
    <property type="component" value="Unassembled WGS sequence"/>
</dbReference>
<sequence>MKISFCVLLLHLYLTGAIPIRRGKLSNSSAVAPSSWSDCGGGATSLSVNNVKVSPDPVVAGKNFTLSLDCSTSDQVSDGTFVIQVYLAGIMVHKQTNGICEEHSCPFGPGPVNLVSTTNMPIITPHGRYDVKVTGSLPDGLPAICADIQFSVV</sequence>
<comment type="similarity">
    <text evidence="2">Belongs to the NPC2 family.</text>
</comment>
<dbReference type="PANTHER" id="PTHR11306:SF0">
    <property type="entry name" value="PHOSPHATIDYLGLYCEROL_PHOSPHATIDYLINOSITOL TRANSFER PROTEIN"/>
    <property type="match status" value="1"/>
</dbReference>
<organism evidence="9">
    <name type="scientific">Guillardia theta (strain CCMP2712)</name>
    <name type="common">Cryptophyte</name>
    <dbReference type="NCBI Taxonomy" id="905079"/>
    <lineage>
        <taxon>Eukaryota</taxon>
        <taxon>Cryptophyceae</taxon>
        <taxon>Pyrenomonadales</taxon>
        <taxon>Geminigeraceae</taxon>
        <taxon>Guillardia</taxon>
    </lineage>
</organism>
<keyword evidence="5 7" id="KW-0732">Signal</keyword>
<keyword evidence="6" id="KW-0445">Lipid transport</keyword>
<proteinExistence type="inferred from homology"/>
<reference evidence="11" key="2">
    <citation type="submission" date="2012-11" db="EMBL/GenBank/DDBJ databases">
        <authorList>
            <person name="Kuo A."/>
            <person name="Curtis B.A."/>
            <person name="Tanifuji G."/>
            <person name="Burki F."/>
            <person name="Gruber A."/>
            <person name="Irimia M."/>
            <person name="Maruyama S."/>
            <person name="Arias M.C."/>
            <person name="Ball S.G."/>
            <person name="Gile G.H."/>
            <person name="Hirakawa Y."/>
            <person name="Hopkins J.F."/>
            <person name="Rensing S.A."/>
            <person name="Schmutz J."/>
            <person name="Symeonidi A."/>
            <person name="Elias M."/>
            <person name="Eveleigh R.J."/>
            <person name="Herman E.K."/>
            <person name="Klute M.J."/>
            <person name="Nakayama T."/>
            <person name="Obornik M."/>
            <person name="Reyes-Prieto A."/>
            <person name="Armbrust E.V."/>
            <person name="Aves S.J."/>
            <person name="Beiko R.G."/>
            <person name="Coutinho P."/>
            <person name="Dacks J.B."/>
            <person name="Durnford D.G."/>
            <person name="Fast N.M."/>
            <person name="Green B.R."/>
            <person name="Grisdale C."/>
            <person name="Hempe F."/>
            <person name="Henrissat B."/>
            <person name="Hoppner M.P."/>
            <person name="Ishida K.-I."/>
            <person name="Kim E."/>
            <person name="Koreny L."/>
            <person name="Kroth P.G."/>
            <person name="Liu Y."/>
            <person name="Malik S.-B."/>
            <person name="Maier U.G."/>
            <person name="McRose D."/>
            <person name="Mock T."/>
            <person name="Neilson J.A."/>
            <person name="Onodera N.T."/>
            <person name="Poole A.M."/>
            <person name="Pritham E.J."/>
            <person name="Richards T.A."/>
            <person name="Rocap G."/>
            <person name="Roy S.W."/>
            <person name="Sarai C."/>
            <person name="Schaack S."/>
            <person name="Shirato S."/>
            <person name="Slamovits C.H."/>
            <person name="Spencer D.F."/>
            <person name="Suzuki S."/>
            <person name="Worden A.Z."/>
            <person name="Zauner S."/>
            <person name="Barry K."/>
            <person name="Bell C."/>
            <person name="Bharti A.K."/>
            <person name="Crow J.A."/>
            <person name="Grimwood J."/>
            <person name="Kramer R."/>
            <person name="Lindquist E."/>
            <person name="Lucas S."/>
            <person name="Salamov A."/>
            <person name="McFadden G.I."/>
            <person name="Lane C.E."/>
            <person name="Keeling P.J."/>
            <person name="Gray M.W."/>
            <person name="Grigoriev I.V."/>
            <person name="Archibald J.M."/>
        </authorList>
    </citation>
    <scope>NUCLEOTIDE SEQUENCE</scope>
    <source>
        <strain evidence="11">CCMP2712</strain>
    </source>
</reference>
<dbReference type="InterPro" id="IPR014756">
    <property type="entry name" value="Ig_E-set"/>
</dbReference>
<dbReference type="RefSeq" id="XP_005820911.1">
    <property type="nucleotide sequence ID" value="XM_005820854.1"/>
</dbReference>
<feature type="signal peptide" evidence="7">
    <location>
        <begin position="1"/>
        <end position="17"/>
    </location>
</feature>
<accession>L1ICF7</accession>
<feature type="domain" description="MD-2-related lipid-recognition" evidence="8">
    <location>
        <begin position="36"/>
        <end position="150"/>
    </location>
</feature>
<dbReference type="HOGENOM" id="CLU_1716720_0_0_1"/>
<dbReference type="PANTHER" id="PTHR11306">
    <property type="entry name" value="NIEMANN PICK TYPE C2 PROTEIN NPC2-RELATED"/>
    <property type="match status" value="1"/>
</dbReference>
<dbReference type="eggNOG" id="KOG4680">
    <property type="taxonomic scope" value="Eukaryota"/>
</dbReference>
<protein>
    <recommendedName>
        <fullName evidence="8">MD-2-related lipid-recognition domain-containing protein</fullName>
    </recommendedName>
</protein>
<evidence type="ECO:0000256" key="7">
    <source>
        <dbReference type="SAM" id="SignalP"/>
    </source>
</evidence>
<dbReference type="Gene3D" id="2.60.40.770">
    <property type="match status" value="1"/>
</dbReference>
<name>L1ICF7_GUITC</name>
<gene>
    <name evidence="9" type="ORF">GUITHDRAFT_155891</name>
</gene>
<dbReference type="EnsemblProtists" id="EKX33931">
    <property type="protein sequence ID" value="EKX33931"/>
    <property type="gene ID" value="GUITHDRAFT_155891"/>
</dbReference>
<dbReference type="GeneID" id="17290666"/>